<evidence type="ECO:0000256" key="6">
    <source>
        <dbReference type="ARBA" id="ARBA00039449"/>
    </source>
</evidence>
<comment type="catalytic activity">
    <reaction evidence="10">
        <text>N-terminal L-alanyl-L-prolyl-L-lysyl-[protein] + 3 S-adenosyl-L-methionine = N-terminal N,N,N-trimethyl-L-alanyl-L-prolyl-L-lysyl-[protein] + 3 S-adenosyl-L-homocysteine + 3 H(+)</text>
        <dbReference type="Rhea" id="RHEA:54712"/>
        <dbReference type="Rhea" id="RHEA-COMP:13785"/>
        <dbReference type="Rhea" id="RHEA-COMP:13971"/>
        <dbReference type="ChEBI" id="CHEBI:15378"/>
        <dbReference type="ChEBI" id="CHEBI:57856"/>
        <dbReference type="ChEBI" id="CHEBI:59789"/>
        <dbReference type="ChEBI" id="CHEBI:138057"/>
        <dbReference type="ChEBI" id="CHEBI:138315"/>
        <dbReference type="EC" id="2.1.1.244"/>
    </reaction>
</comment>
<keyword evidence="2" id="KW-0489">Methyltransferase</keyword>
<evidence type="ECO:0000256" key="7">
    <source>
        <dbReference type="ARBA" id="ARBA00043129"/>
    </source>
</evidence>
<evidence type="ECO:0000256" key="10">
    <source>
        <dbReference type="ARBA" id="ARBA00048167"/>
    </source>
</evidence>
<evidence type="ECO:0000256" key="1">
    <source>
        <dbReference type="ARBA" id="ARBA00009059"/>
    </source>
</evidence>
<keyword evidence="3" id="KW-0808">Transferase</keyword>
<evidence type="ECO:0000256" key="4">
    <source>
        <dbReference type="ARBA" id="ARBA00022691"/>
    </source>
</evidence>
<dbReference type="Proteomes" id="UP001642464">
    <property type="component" value="Unassembled WGS sequence"/>
</dbReference>
<comment type="similarity">
    <text evidence="1">Belongs to the methyltransferase superfamily. NTM1 family.</text>
</comment>
<dbReference type="InterPro" id="IPR029063">
    <property type="entry name" value="SAM-dependent_MTases_sf"/>
</dbReference>
<evidence type="ECO:0000256" key="5">
    <source>
        <dbReference type="ARBA" id="ARBA00039112"/>
    </source>
</evidence>
<name>A0ABP0I528_9DINO</name>
<evidence type="ECO:0000313" key="12">
    <source>
        <dbReference type="Proteomes" id="UP001642464"/>
    </source>
</evidence>
<evidence type="ECO:0000256" key="8">
    <source>
        <dbReference type="ARBA" id="ARBA00047306"/>
    </source>
</evidence>
<evidence type="ECO:0000256" key="9">
    <source>
        <dbReference type="ARBA" id="ARBA00047885"/>
    </source>
</evidence>
<reference evidence="11 12" key="1">
    <citation type="submission" date="2024-02" db="EMBL/GenBank/DDBJ databases">
        <authorList>
            <person name="Chen Y."/>
            <person name="Shah S."/>
            <person name="Dougan E. K."/>
            <person name="Thang M."/>
            <person name="Chan C."/>
        </authorList>
    </citation>
    <scope>NUCLEOTIDE SEQUENCE [LARGE SCALE GENOMIC DNA]</scope>
</reference>
<keyword evidence="4" id="KW-0949">S-adenosyl-L-methionine</keyword>
<sequence>METVKALPGTDSAGAIYASHLDLWSDDKKRASWYQKAADHWAAQAATLDGVLGGFPETSEPDLRESRRFLDLVSSRAPNPPKREIVLDCGAGIGRVTKGLLLDLFERVDLVEPNDRLLEEAKKQVGARAERLIASSLEKFEPEEGRYDVIWAQWVLLYLTDEDLVAFLQRCKKGLRPNGMIFVKENVVIEGQWMVDRDDNSISRTDAMYKDIFRKAGLVLQDQLRQAAWPNDLVPVKMYALRGAA</sequence>
<protein>
    <recommendedName>
        <fullName evidence="6">Alpha N-terminal protein methyltransferase 1</fullName>
        <ecNumber evidence="5">2.1.1.244</ecNumber>
    </recommendedName>
    <alternativeName>
        <fullName evidence="7">X-Pro-Lys N-terminal protein methyltransferase 1</fullName>
    </alternativeName>
</protein>
<dbReference type="EC" id="2.1.1.244" evidence="5"/>
<gene>
    <name evidence="11" type="ORF">SCF082_LOCUS5299</name>
</gene>
<dbReference type="PANTHER" id="PTHR12753:SF0">
    <property type="entry name" value="ALPHA N-TERMINAL PROTEIN METHYLTRANSFERASE 1"/>
    <property type="match status" value="1"/>
</dbReference>
<dbReference type="EMBL" id="CAXAMM010002858">
    <property type="protein sequence ID" value="CAK8997679.1"/>
    <property type="molecule type" value="Genomic_DNA"/>
</dbReference>
<keyword evidence="12" id="KW-1185">Reference proteome</keyword>
<proteinExistence type="inferred from homology"/>
<dbReference type="SUPFAM" id="SSF53335">
    <property type="entry name" value="S-adenosyl-L-methionine-dependent methyltransferases"/>
    <property type="match status" value="1"/>
</dbReference>
<dbReference type="InterPro" id="IPR008576">
    <property type="entry name" value="MeTrfase_NTM1"/>
</dbReference>
<comment type="caution">
    <text evidence="11">The sequence shown here is derived from an EMBL/GenBank/DDBJ whole genome shotgun (WGS) entry which is preliminary data.</text>
</comment>
<dbReference type="CDD" id="cd02440">
    <property type="entry name" value="AdoMet_MTases"/>
    <property type="match status" value="1"/>
</dbReference>
<dbReference type="PIRSF" id="PIRSF016958">
    <property type="entry name" value="DUF858_MeTrfase_lik"/>
    <property type="match status" value="1"/>
</dbReference>
<accession>A0ABP0I528</accession>
<evidence type="ECO:0000313" key="11">
    <source>
        <dbReference type="EMBL" id="CAK8997679.1"/>
    </source>
</evidence>
<evidence type="ECO:0000256" key="3">
    <source>
        <dbReference type="ARBA" id="ARBA00022679"/>
    </source>
</evidence>
<comment type="catalytic activity">
    <reaction evidence="9">
        <text>N-terminal L-prolyl-L-prolyl-L-lysyl-[protein] + 2 S-adenosyl-L-methionine = N-terminal N,N-dimethyl-L-prolyl-L-prolyl-L-lysyl-[protein] + 2 S-adenosyl-L-homocysteine + 2 H(+)</text>
        <dbReference type="Rhea" id="RHEA:54736"/>
        <dbReference type="Rhea" id="RHEA-COMP:13787"/>
        <dbReference type="Rhea" id="RHEA-COMP:13974"/>
        <dbReference type="ChEBI" id="CHEBI:15378"/>
        <dbReference type="ChEBI" id="CHEBI:57856"/>
        <dbReference type="ChEBI" id="CHEBI:59789"/>
        <dbReference type="ChEBI" id="CHEBI:138059"/>
        <dbReference type="ChEBI" id="CHEBI:138318"/>
        <dbReference type="EC" id="2.1.1.244"/>
    </reaction>
</comment>
<comment type="catalytic activity">
    <reaction evidence="8">
        <text>N-terminal L-seryl-L-prolyl-L-lysyl-[protein] + 3 S-adenosyl-L-methionine = N-terminal N,N,N-trimethyl-L-seryl-L-prolyl-L-lysyl-[protein] + 3 S-adenosyl-L-homocysteine + 3 H(+)</text>
        <dbReference type="Rhea" id="RHEA:54724"/>
        <dbReference type="Rhea" id="RHEA-COMP:13789"/>
        <dbReference type="Rhea" id="RHEA-COMP:13973"/>
        <dbReference type="ChEBI" id="CHEBI:15378"/>
        <dbReference type="ChEBI" id="CHEBI:57856"/>
        <dbReference type="ChEBI" id="CHEBI:59789"/>
        <dbReference type="ChEBI" id="CHEBI:138061"/>
        <dbReference type="ChEBI" id="CHEBI:138317"/>
        <dbReference type="EC" id="2.1.1.244"/>
    </reaction>
</comment>
<dbReference type="PANTHER" id="PTHR12753">
    <property type="entry name" value="AD-003 - RELATED"/>
    <property type="match status" value="1"/>
</dbReference>
<evidence type="ECO:0000256" key="2">
    <source>
        <dbReference type="ARBA" id="ARBA00022603"/>
    </source>
</evidence>
<organism evidence="11 12">
    <name type="scientific">Durusdinium trenchii</name>
    <dbReference type="NCBI Taxonomy" id="1381693"/>
    <lineage>
        <taxon>Eukaryota</taxon>
        <taxon>Sar</taxon>
        <taxon>Alveolata</taxon>
        <taxon>Dinophyceae</taxon>
        <taxon>Suessiales</taxon>
        <taxon>Symbiodiniaceae</taxon>
        <taxon>Durusdinium</taxon>
    </lineage>
</organism>
<dbReference type="Pfam" id="PF05891">
    <property type="entry name" value="Methyltransf_PK"/>
    <property type="match status" value="1"/>
</dbReference>
<dbReference type="Gene3D" id="3.40.50.150">
    <property type="entry name" value="Vaccinia Virus protein VP39"/>
    <property type="match status" value="1"/>
</dbReference>